<dbReference type="PANTHER" id="PTHR45737:SF1">
    <property type="entry name" value="VON WILLEBRAND FACTOR A DOMAIN-CONTAINING PROTEIN DDB_G0267758-RELATED"/>
    <property type="match status" value="1"/>
</dbReference>
<gene>
    <name evidence="4" type="ORF">DICPUDRAFT_147402</name>
</gene>
<feature type="domain" description="VIT" evidence="3">
    <location>
        <begin position="59"/>
        <end position="187"/>
    </location>
</feature>
<dbReference type="KEGG" id="dpp:DICPUDRAFT_147402"/>
<dbReference type="OMA" id="QRAIMTT"/>
<keyword evidence="5" id="KW-1185">Reference proteome</keyword>
<dbReference type="SMART" id="SM00609">
    <property type="entry name" value="VIT"/>
    <property type="match status" value="1"/>
</dbReference>
<proteinExistence type="predicted"/>
<dbReference type="STRING" id="5786.F0Z8E8"/>
<dbReference type="OrthoDB" id="30900at2759"/>
<name>F0Z8E8_DICPU</name>
<feature type="compositionally biased region" description="Polar residues" evidence="1">
    <location>
        <begin position="764"/>
        <end position="781"/>
    </location>
</feature>
<dbReference type="PROSITE" id="PS50234">
    <property type="entry name" value="VWFA"/>
    <property type="match status" value="1"/>
</dbReference>
<organism evidence="4 5">
    <name type="scientific">Dictyostelium purpureum</name>
    <name type="common">Slime mold</name>
    <dbReference type="NCBI Taxonomy" id="5786"/>
    <lineage>
        <taxon>Eukaryota</taxon>
        <taxon>Amoebozoa</taxon>
        <taxon>Evosea</taxon>
        <taxon>Eumycetozoa</taxon>
        <taxon>Dictyostelia</taxon>
        <taxon>Dictyosteliales</taxon>
        <taxon>Dictyosteliaceae</taxon>
        <taxon>Dictyostelium</taxon>
    </lineage>
</organism>
<feature type="compositionally biased region" description="Low complexity" evidence="1">
    <location>
        <begin position="718"/>
        <end position="736"/>
    </location>
</feature>
<dbReference type="Gene3D" id="3.40.50.410">
    <property type="entry name" value="von Willebrand factor, type A domain"/>
    <property type="match status" value="1"/>
</dbReference>
<dbReference type="GeneID" id="10509573"/>
<dbReference type="PANTHER" id="PTHR45737">
    <property type="entry name" value="VON WILLEBRAND FACTOR A DOMAIN-CONTAINING PROTEIN 5A"/>
    <property type="match status" value="1"/>
</dbReference>
<dbReference type="FunCoup" id="F0Z8E8">
    <property type="interactions" value="2"/>
</dbReference>
<dbReference type="InterPro" id="IPR013694">
    <property type="entry name" value="VIT"/>
</dbReference>
<feature type="compositionally biased region" description="Basic and acidic residues" evidence="1">
    <location>
        <begin position="737"/>
        <end position="749"/>
    </location>
</feature>
<dbReference type="InterPro" id="IPR002035">
    <property type="entry name" value="VWF_A"/>
</dbReference>
<evidence type="ECO:0000313" key="4">
    <source>
        <dbReference type="EMBL" id="EGC39827.1"/>
    </source>
</evidence>
<evidence type="ECO:0008006" key="6">
    <source>
        <dbReference type="Google" id="ProtNLM"/>
    </source>
</evidence>
<dbReference type="RefSeq" id="XP_003283694.1">
    <property type="nucleotide sequence ID" value="XM_003283646.1"/>
</dbReference>
<sequence length="885" mass="98953">MNFIKKVFNSPSTKTKNNIVDESQLNNNKNISSEKSLLNDFENANYFNYYRLLERKSSSPKVGLVSNTHGGGFELEQFDIEAHMNDTCVVSLFTQKYSNNYTLPVEAQYKVALPPNSAVSDFVVIIKDKVLKGKIKEKSKAQEKYNDSIATGGKAFLAEKSSDGLFNLMIGNVAPKEEVTVKITITSEIDTHLESYHYCLHSSMFPNNKSFDLNYSLHANLSTPIESVELLNRKNATVTFENEEKTKLTLNYSSKNGVSDSAKKMLITVLVPKFSNKPESFIEYCPIEKTHSIGINFYPNFNIPADEVDQKAEYIFVVDCSGSMSGTPISKAKRALEICLKSLNEKSKFNIYRFGSDFQTYSRTSQLYTDESLEQAMEYIRQTDANLGGTELLPPIKDILKTEYDPEYPRQVFILTDGEVSERDELIEYVAKESNTTRIFTFGIGSGVDKELVIGLSKACKGYYELIDDNKDMEEKVMKLVSISFLPTLSNIKVDWGNLSVDQAPLVIRPLFTNERMMIYGTLNKELPKDTTTANIRIYGNGPSGEIVSFTAELDFSKVDSTSRYIHTLSAFKQIQDLEEGERKQSKDNKDKIVELGKKYGLVSKHTSYIVTAEGEGEVTEESMVSVKVLETVKLSANVHTYAPAPQQNLINMAPVLYRNRSVSIESESDGDCDGEWEEEEQLDSIHACYDSPLECLSEQLEMKMECDSAPAPPPPAQKGGSLLSSFSFSKQSSPPLEKREKREKECKKKSSYSPAPSCAPTPMSYQTITSAPKPSQSATPVPSKPLVQKSGDIVIDLIRTQKANGSFTKATVGSLLSISATPSELSSNEDIWVTLVVIAKFMSYDKQKSQWELIVQKASKYVKQQLSKLNLSFDDLLNQAKKTI</sequence>
<protein>
    <recommendedName>
        <fullName evidence="6">Type A von Willebrand factor domain-containing protein</fullName>
    </recommendedName>
</protein>
<feature type="region of interest" description="Disordered" evidence="1">
    <location>
        <begin position="707"/>
        <end position="786"/>
    </location>
</feature>
<dbReference type="Proteomes" id="UP000001064">
    <property type="component" value="Unassembled WGS sequence"/>
</dbReference>
<dbReference type="AlphaFoldDB" id="F0Z8E8"/>
<dbReference type="PROSITE" id="PS51468">
    <property type="entry name" value="VIT"/>
    <property type="match status" value="1"/>
</dbReference>
<evidence type="ECO:0000256" key="1">
    <source>
        <dbReference type="SAM" id="MobiDB-lite"/>
    </source>
</evidence>
<evidence type="ECO:0000313" key="5">
    <source>
        <dbReference type="Proteomes" id="UP000001064"/>
    </source>
</evidence>
<reference evidence="5" key="1">
    <citation type="journal article" date="2011" name="Genome Biol.">
        <title>Comparative genomics of the social amoebae Dictyostelium discoideum and Dictyostelium purpureum.</title>
        <authorList>
            <consortium name="US DOE Joint Genome Institute (JGI-PGF)"/>
            <person name="Sucgang R."/>
            <person name="Kuo A."/>
            <person name="Tian X."/>
            <person name="Salerno W."/>
            <person name="Parikh A."/>
            <person name="Feasley C.L."/>
            <person name="Dalin E."/>
            <person name="Tu H."/>
            <person name="Huang E."/>
            <person name="Barry K."/>
            <person name="Lindquist E."/>
            <person name="Shapiro H."/>
            <person name="Bruce D."/>
            <person name="Schmutz J."/>
            <person name="Salamov A."/>
            <person name="Fey P."/>
            <person name="Gaudet P."/>
            <person name="Anjard C."/>
            <person name="Babu M.M."/>
            <person name="Basu S."/>
            <person name="Bushmanova Y."/>
            <person name="van der Wel H."/>
            <person name="Katoh-Kurasawa M."/>
            <person name="Dinh C."/>
            <person name="Coutinho P.M."/>
            <person name="Saito T."/>
            <person name="Elias M."/>
            <person name="Schaap P."/>
            <person name="Kay R.R."/>
            <person name="Henrissat B."/>
            <person name="Eichinger L."/>
            <person name="Rivero F."/>
            <person name="Putnam N.H."/>
            <person name="West C.M."/>
            <person name="Loomis W.F."/>
            <person name="Chisholm R.L."/>
            <person name="Shaulsky G."/>
            <person name="Strassmann J.E."/>
            <person name="Queller D.C."/>
            <person name="Kuspa A."/>
            <person name="Grigoriev I.V."/>
        </authorList>
    </citation>
    <scope>NUCLEOTIDE SEQUENCE [LARGE SCALE GENOMIC DNA]</scope>
    <source>
        <strain evidence="5">QSDP1</strain>
    </source>
</reference>
<evidence type="ECO:0000259" key="3">
    <source>
        <dbReference type="PROSITE" id="PS51468"/>
    </source>
</evidence>
<dbReference type="SMART" id="SM00327">
    <property type="entry name" value="VWA"/>
    <property type="match status" value="1"/>
</dbReference>
<dbReference type="Pfam" id="PF08487">
    <property type="entry name" value="VIT"/>
    <property type="match status" value="1"/>
</dbReference>
<dbReference type="EMBL" id="GL870951">
    <property type="protein sequence ID" value="EGC39827.1"/>
    <property type="molecule type" value="Genomic_DNA"/>
</dbReference>
<dbReference type="SUPFAM" id="SSF53300">
    <property type="entry name" value="vWA-like"/>
    <property type="match status" value="1"/>
</dbReference>
<dbReference type="InterPro" id="IPR036465">
    <property type="entry name" value="vWFA_dom_sf"/>
</dbReference>
<evidence type="ECO:0000259" key="2">
    <source>
        <dbReference type="PROSITE" id="PS50234"/>
    </source>
</evidence>
<dbReference type="Pfam" id="PF13768">
    <property type="entry name" value="VWA_3"/>
    <property type="match status" value="1"/>
</dbReference>
<dbReference type="VEuPathDB" id="AmoebaDB:DICPUDRAFT_147402"/>
<accession>F0Z8E8</accession>
<feature type="domain" description="VWFA" evidence="2">
    <location>
        <begin position="313"/>
        <end position="481"/>
    </location>
</feature>
<dbReference type="eggNOG" id="ENOG502QRPK">
    <property type="taxonomic scope" value="Eukaryota"/>
</dbReference>
<dbReference type="InParanoid" id="F0Z8E8"/>